<dbReference type="AlphaFoldDB" id="A0A1Z3TYT6"/>
<protein>
    <submittedName>
        <fullName evidence="2">NAD-dependent dehydratase</fullName>
    </submittedName>
</protein>
<dbReference type="Proteomes" id="UP000235748">
    <property type="component" value="Unassembled WGS sequence"/>
</dbReference>
<sequence>MTRRVLILGANGKVSKAAINSFLENTTYTLRLFLRDANRLPDYASDRIRVREGDATDFEAVSAAMADVDIVIASLSGDLDQEAETIVQAMQENEVKRLLFVTALGVNNEVPQPFQDWVEEHLGNRLDIYRKAAQTIEQSGLDYTLIRPAWLTNLNEVDYEITKKDETFKGTEVSRKSIGALMVEIAKHPELYSREDIGVNKPNTDGDAPRDL</sequence>
<accession>A0A1Z3TYT6</accession>
<proteinExistence type="predicted"/>
<gene>
    <name evidence="2" type="ORF">CJ235_05495</name>
</gene>
<feature type="domain" description="NAD(P)-binding" evidence="1">
    <location>
        <begin position="9"/>
        <end position="189"/>
    </location>
</feature>
<reference evidence="2 3" key="1">
    <citation type="submission" date="2017-09" db="EMBL/GenBank/DDBJ databases">
        <title>Bacterial strain isolated from the female urinary microbiota.</title>
        <authorList>
            <person name="Thomas-White K."/>
            <person name="Kumar N."/>
            <person name="Forster S."/>
            <person name="Putonti C."/>
            <person name="Lawley T."/>
            <person name="Wolfe A.J."/>
        </authorList>
    </citation>
    <scope>NUCLEOTIDE SEQUENCE [LARGE SCALE GENOMIC DNA]</scope>
    <source>
        <strain evidence="2 3">UMB0834</strain>
    </source>
</reference>
<dbReference type="PANTHER" id="PTHR43355">
    <property type="entry name" value="FLAVIN REDUCTASE (NADPH)"/>
    <property type="match status" value="1"/>
</dbReference>
<dbReference type="Gene3D" id="3.40.50.720">
    <property type="entry name" value="NAD(P)-binding Rossmann-like Domain"/>
    <property type="match status" value="1"/>
</dbReference>
<dbReference type="SUPFAM" id="SSF51735">
    <property type="entry name" value="NAD(P)-binding Rossmann-fold domains"/>
    <property type="match status" value="1"/>
</dbReference>
<organism evidence="2 3">
    <name type="scientific">Staphylococcus pettenkoferi</name>
    <dbReference type="NCBI Taxonomy" id="170573"/>
    <lineage>
        <taxon>Bacteria</taxon>
        <taxon>Bacillati</taxon>
        <taxon>Bacillota</taxon>
        <taxon>Bacilli</taxon>
        <taxon>Bacillales</taxon>
        <taxon>Staphylococcaceae</taxon>
        <taxon>Staphylococcus</taxon>
    </lineage>
</organism>
<comment type="caution">
    <text evidence="2">The sequence shown here is derived from an EMBL/GenBank/DDBJ whole genome shotgun (WGS) entry which is preliminary data.</text>
</comment>
<dbReference type="InterPro" id="IPR036291">
    <property type="entry name" value="NAD(P)-bd_dom_sf"/>
</dbReference>
<evidence type="ECO:0000259" key="1">
    <source>
        <dbReference type="Pfam" id="PF13460"/>
    </source>
</evidence>
<dbReference type="InterPro" id="IPR016040">
    <property type="entry name" value="NAD(P)-bd_dom"/>
</dbReference>
<dbReference type="KEGG" id="spet:CEP67_01765"/>
<dbReference type="CDD" id="cd05267">
    <property type="entry name" value="SDR_a6"/>
    <property type="match status" value="1"/>
</dbReference>
<dbReference type="STRING" id="170573.GCA_001076995_01042"/>
<evidence type="ECO:0000313" key="3">
    <source>
        <dbReference type="Proteomes" id="UP000235748"/>
    </source>
</evidence>
<dbReference type="PANTHER" id="PTHR43355:SF2">
    <property type="entry name" value="FLAVIN REDUCTASE (NADPH)"/>
    <property type="match status" value="1"/>
</dbReference>
<dbReference type="InterPro" id="IPR051606">
    <property type="entry name" value="Polyketide_Oxido-like"/>
</dbReference>
<name>A0A1Z3TYT6_9STAP</name>
<dbReference type="EMBL" id="PNGG01000002">
    <property type="protein sequence ID" value="PMC19821.1"/>
    <property type="molecule type" value="Genomic_DNA"/>
</dbReference>
<dbReference type="Pfam" id="PF13460">
    <property type="entry name" value="NAD_binding_10"/>
    <property type="match status" value="1"/>
</dbReference>
<dbReference type="GO" id="GO:0004074">
    <property type="term" value="F:biliverdin reductase [NAD(P)H] activity"/>
    <property type="evidence" value="ECO:0007669"/>
    <property type="project" value="TreeGrafter"/>
</dbReference>
<dbReference type="RefSeq" id="WP_002472164.1">
    <property type="nucleotide sequence ID" value="NZ_CP022096.2"/>
</dbReference>
<dbReference type="GeneID" id="42042538"/>
<dbReference type="GO" id="GO:0042602">
    <property type="term" value="F:riboflavin reductase (NADPH) activity"/>
    <property type="evidence" value="ECO:0007669"/>
    <property type="project" value="TreeGrafter"/>
</dbReference>
<evidence type="ECO:0000313" key="2">
    <source>
        <dbReference type="EMBL" id="PMC19821.1"/>
    </source>
</evidence>